<dbReference type="PANTHER" id="PTHR35851:SF1">
    <property type="entry name" value="CELL DIVISION PROTEIN FTSQ"/>
    <property type="match status" value="1"/>
</dbReference>
<keyword evidence="8 9" id="KW-0131">Cell cycle</keyword>
<dbReference type="GO" id="GO:0032153">
    <property type="term" value="C:cell division site"/>
    <property type="evidence" value="ECO:0007669"/>
    <property type="project" value="UniProtKB-UniRule"/>
</dbReference>
<evidence type="ECO:0000313" key="12">
    <source>
        <dbReference type="EMBL" id="PPT90398.1"/>
    </source>
</evidence>
<keyword evidence="6 9" id="KW-1133">Transmembrane helix</keyword>
<keyword evidence="4 9" id="KW-0132">Cell division</keyword>
<dbReference type="Gene3D" id="3.40.50.11690">
    <property type="entry name" value="Cell division protein FtsQ/DivIB"/>
    <property type="match status" value="1"/>
</dbReference>
<dbReference type="Gene3D" id="3.10.20.310">
    <property type="entry name" value="membrane protein fhac"/>
    <property type="match status" value="1"/>
</dbReference>
<feature type="region of interest" description="Disordered" evidence="10">
    <location>
        <begin position="230"/>
        <end position="297"/>
    </location>
</feature>
<comment type="function">
    <text evidence="9">Essential cell division protein. May link together the upstream cell division proteins, which are predominantly cytoplasmic, with the downstream cell division proteins, which are predominantly periplasmic. May control correct divisome assembly.</text>
</comment>
<dbReference type="InterPro" id="IPR045335">
    <property type="entry name" value="FtsQ_C_sf"/>
</dbReference>
<evidence type="ECO:0000256" key="9">
    <source>
        <dbReference type="HAMAP-Rule" id="MF_00911"/>
    </source>
</evidence>
<evidence type="ECO:0000256" key="10">
    <source>
        <dbReference type="SAM" id="MobiDB-lite"/>
    </source>
</evidence>
<proteinExistence type="inferred from homology"/>
<keyword evidence="7 9" id="KW-0472">Membrane</keyword>
<dbReference type="Proteomes" id="UP000239898">
    <property type="component" value="Unassembled WGS sequence"/>
</dbReference>
<comment type="subunit">
    <text evidence="9">Part of a complex composed of FtsB, FtsL and FtsQ.</text>
</comment>
<name>A0A2S6ZDQ7_9XANT</name>
<evidence type="ECO:0000256" key="4">
    <source>
        <dbReference type="ARBA" id="ARBA00022618"/>
    </source>
</evidence>
<dbReference type="HAMAP" id="MF_00911">
    <property type="entry name" value="FtsQ_subfam"/>
    <property type="match status" value="1"/>
</dbReference>
<dbReference type="EMBL" id="MIGX01000059">
    <property type="protein sequence ID" value="PPT90398.1"/>
    <property type="molecule type" value="Genomic_DNA"/>
</dbReference>
<dbReference type="Pfam" id="PF08478">
    <property type="entry name" value="POTRA_1"/>
    <property type="match status" value="1"/>
</dbReference>
<reference evidence="12 13" key="1">
    <citation type="submission" date="2016-08" db="EMBL/GenBank/DDBJ databases">
        <title>Evolution of the type three secretion system and type three effector repertoires in Xanthomonas.</title>
        <authorList>
            <person name="Merda D."/>
            <person name="Briand M."/>
            <person name="Bosis E."/>
            <person name="Rousseau C."/>
            <person name="Portier P."/>
            <person name="Jacques M.-A."/>
            <person name="Fischer-Le Saux M."/>
        </authorList>
    </citation>
    <scope>NUCLEOTIDE SEQUENCE [LARGE SCALE GENOMIC DNA]</scope>
    <source>
        <strain evidence="12 13">CFBP 4691</strain>
    </source>
</reference>
<comment type="caution">
    <text evidence="12">The sequence shown here is derived from an EMBL/GenBank/DDBJ whole genome shotgun (WGS) entry which is preliminary data.</text>
</comment>
<feature type="compositionally biased region" description="Pro residues" evidence="10">
    <location>
        <begin position="264"/>
        <end position="286"/>
    </location>
</feature>
<feature type="domain" description="POTRA" evidence="11">
    <location>
        <begin position="34"/>
        <end position="103"/>
    </location>
</feature>
<dbReference type="InterPro" id="IPR005548">
    <property type="entry name" value="Cell_div_FtsQ/DivIB_C"/>
</dbReference>
<evidence type="ECO:0000256" key="3">
    <source>
        <dbReference type="ARBA" id="ARBA00022519"/>
    </source>
</evidence>
<evidence type="ECO:0000259" key="11">
    <source>
        <dbReference type="PROSITE" id="PS51779"/>
    </source>
</evidence>
<evidence type="ECO:0000256" key="7">
    <source>
        <dbReference type="ARBA" id="ARBA00023136"/>
    </source>
</evidence>
<dbReference type="GO" id="GO:0090529">
    <property type="term" value="P:cell septum assembly"/>
    <property type="evidence" value="ECO:0007669"/>
    <property type="project" value="InterPro"/>
</dbReference>
<comment type="similarity">
    <text evidence="9">Belongs to the FtsQ/DivIB family. FtsQ subfamily.</text>
</comment>
<dbReference type="InterPro" id="IPR026579">
    <property type="entry name" value="FtsQ"/>
</dbReference>
<dbReference type="RefSeq" id="WP_128420737.1">
    <property type="nucleotide sequence ID" value="NZ_CP049017.1"/>
</dbReference>
<protein>
    <recommendedName>
        <fullName evidence="9">Cell division protein FtsQ</fullName>
    </recommendedName>
</protein>
<dbReference type="InterPro" id="IPR034746">
    <property type="entry name" value="POTRA"/>
</dbReference>
<feature type="compositionally biased region" description="Low complexity" evidence="10">
    <location>
        <begin position="249"/>
        <end position="260"/>
    </location>
</feature>
<evidence type="ECO:0000256" key="1">
    <source>
        <dbReference type="ARBA" id="ARBA00004370"/>
    </source>
</evidence>
<keyword evidence="3 9" id="KW-0997">Cell inner membrane</keyword>
<dbReference type="PANTHER" id="PTHR35851">
    <property type="entry name" value="CELL DIVISION PROTEIN FTSQ"/>
    <property type="match status" value="1"/>
</dbReference>
<dbReference type="PROSITE" id="PS51779">
    <property type="entry name" value="POTRA"/>
    <property type="match status" value="1"/>
</dbReference>
<keyword evidence="2 9" id="KW-1003">Cell membrane</keyword>
<evidence type="ECO:0000256" key="5">
    <source>
        <dbReference type="ARBA" id="ARBA00022692"/>
    </source>
</evidence>
<dbReference type="GO" id="GO:0043093">
    <property type="term" value="P:FtsZ-dependent cytokinesis"/>
    <property type="evidence" value="ECO:0007669"/>
    <property type="project" value="UniProtKB-UniRule"/>
</dbReference>
<accession>A0A2S6ZDQ7</accession>
<feature type="compositionally biased region" description="Basic and acidic residues" evidence="10">
    <location>
        <begin position="230"/>
        <end position="246"/>
    </location>
</feature>
<dbReference type="Pfam" id="PF03799">
    <property type="entry name" value="FtsQ_DivIB_C"/>
    <property type="match status" value="1"/>
</dbReference>
<evidence type="ECO:0000256" key="2">
    <source>
        <dbReference type="ARBA" id="ARBA00022475"/>
    </source>
</evidence>
<sequence>MSALLRILAWLLALALVALPVVALLNGWVGAERWPLSRLQVSGDFKRVPAEQLRQVVLPYARRGFFAVRLQDAQNAIERLPWVERARVRKRWPDVLEVRVTEHRPFARWGADRMLSEQGRIFALPRELRGRALPQLDGPDAKAQDVVALYNTSRALFAPAGLQVDGVAMDARGSWSLQLGDGIQVVVGRDDARARLTRFARVLPQLLQPEQAPLARADLRYTNGFTVSRKALENGDRGPGTGERKPGRAAAAPAAHAGTAWLTPRPPTLAMPPLFPVPGPRSPVPSPHSRSLRSTQT</sequence>
<evidence type="ECO:0000313" key="13">
    <source>
        <dbReference type="Proteomes" id="UP000239898"/>
    </source>
</evidence>
<evidence type="ECO:0000256" key="8">
    <source>
        <dbReference type="ARBA" id="ARBA00023306"/>
    </source>
</evidence>
<dbReference type="AlphaFoldDB" id="A0A2S6ZDQ7"/>
<evidence type="ECO:0000256" key="6">
    <source>
        <dbReference type="ARBA" id="ARBA00022989"/>
    </source>
</evidence>
<keyword evidence="5 9" id="KW-0812">Transmembrane</keyword>
<organism evidence="12 13">
    <name type="scientific">Xanthomonas theicola</name>
    <dbReference type="NCBI Taxonomy" id="56464"/>
    <lineage>
        <taxon>Bacteria</taxon>
        <taxon>Pseudomonadati</taxon>
        <taxon>Pseudomonadota</taxon>
        <taxon>Gammaproteobacteria</taxon>
        <taxon>Lysobacterales</taxon>
        <taxon>Lysobacteraceae</taxon>
        <taxon>Xanthomonas</taxon>
    </lineage>
</organism>
<keyword evidence="13" id="KW-1185">Reference proteome</keyword>
<dbReference type="InterPro" id="IPR013685">
    <property type="entry name" value="POTRA_FtsQ_type"/>
</dbReference>
<dbReference type="OrthoDB" id="9790370at2"/>
<dbReference type="GO" id="GO:0005886">
    <property type="term" value="C:plasma membrane"/>
    <property type="evidence" value="ECO:0007669"/>
    <property type="project" value="UniProtKB-SubCell"/>
</dbReference>
<gene>
    <name evidence="9" type="primary">ftsQ</name>
    <name evidence="12" type="ORF">XthCFBP4691_12540</name>
</gene>
<comment type="subcellular location">
    <subcellularLocation>
        <location evidence="9">Cell inner membrane</location>
        <topology evidence="9">Single-pass type II membrane protein</topology>
    </subcellularLocation>
    <subcellularLocation>
        <location evidence="1">Membrane</location>
    </subcellularLocation>
    <text evidence="9">Localizes to the division septum.</text>
</comment>
<feature type="compositionally biased region" description="Low complexity" evidence="10">
    <location>
        <begin position="287"/>
        <end position="297"/>
    </location>
</feature>